<sequence>MDSLKKFRTRGSVTKPKIGIIGAGIAGLRCADILLQHGFNVTILEGRDRIGGRAHQAPLPSGQLVDLGPNWIHGTDQNPIHDLAKETKTTTHLWGEALQAFDKDGKKLEQARLLSDDMWGIILQAFKHSAQNTSTIDPEQSLHDFFVEKTQEMYPGGGESEHKRKIVMQMSELWGAFVGSDVRKQSLKFFWLEECIDGGTYKDIVALIAKPAKGKADIKLSTKINHINTTNQKVTLVTENGVQLEFDEVVVTSPLGWLKNNKHTFEPPLPARFSQAIDSIGYGTLEKVYITFPTAFWLNGDVGSHDYSSGFAQWLSPSYALDTNPQRWNQEAVDMASLPGSCSHPTMLFYLYGDHSISLTNELAALRTEKARQEYLIEFFEPYFSLLPHYYEKSKDCIPVYCLATSWATDELAGNGSYSNFQTGLKEGDKDIEIMREGLTGRSLWFAGEHTAPFVALGTATGAYWSGEAVGKRITEAYGVVVENIGSPVEARDIGGPEGPKEFNARGFADKTFDH</sequence>
<evidence type="ECO:0000313" key="2">
    <source>
        <dbReference type="EMBL" id="RDL39216.1"/>
    </source>
</evidence>
<organism evidence="2 3">
    <name type="scientific">Venustampulla echinocandica</name>
    <dbReference type="NCBI Taxonomy" id="2656787"/>
    <lineage>
        <taxon>Eukaryota</taxon>
        <taxon>Fungi</taxon>
        <taxon>Dikarya</taxon>
        <taxon>Ascomycota</taxon>
        <taxon>Pezizomycotina</taxon>
        <taxon>Leotiomycetes</taxon>
        <taxon>Helotiales</taxon>
        <taxon>Pleuroascaceae</taxon>
        <taxon>Venustampulla</taxon>
    </lineage>
</organism>
<dbReference type="InterPro" id="IPR036188">
    <property type="entry name" value="FAD/NAD-bd_sf"/>
</dbReference>
<dbReference type="OrthoDB" id="5046242at2759"/>
<evidence type="ECO:0000313" key="3">
    <source>
        <dbReference type="Proteomes" id="UP000254866"/>
    </source>
</evidence>
<evidence type="ECO:0000259" key="1">
    <source>
        <dbReference type="Pfam" id="PF01593"/>
    </source>
</evidence>
<dbReference type="STRING" id="2656787.A0A370TUM1"/>
<dbReference type="GO" id="GO:0003682">
    <property type="term" value="F:chromatin binding"/>
    <property type="evidence" value="ECO:0007669"/>
    <property type="project" value="TreeGrafter"/>
</dbReference>
<dbReference type="Proteomes" id="UP000254866">
    <property type="component" value="Unassembled WGS sequence"/>
</dbReference>
<dbReference type="InterPro" id="IPR002937">
    <property type="entry name" value="Amino_oxidase"/>
</dbReference>
<dbReference type="Pfam" id="PF01593">
    <property type="entry name" value="Amino_oxidase"/>
    <property type="match status" value="1"/>
</dbReference>
<dbReference type="PRINTS" id="PR00419">
    <property type="entry name" value="ADXRDTASE"/>
</dbReference>
<dbReference type="SUPFAM" id="SSF54373">
    <property type="entry name" value="FAD-linked reductases, C-terminal domain"/>
    <property type="match status" value="1"/>
</dbReference>
<dbReference type="GO" id="GO:0006338">
    <property type="term" value="P:chromatin remodeling"/>
    <property type="evidence" value="ECO:0007669"/>
    <property type="project" value="TreeGrafter"/>
</dbReference>
<dbReference type="AlphaFoldDB" id="A0A370TUM1"/>
<dbReference type="PANTHER" id="PTHR10742:SF414">
    <property type="entry name" value="CONTAINING AMINE OXIDASE, PUTATIVE (AFU_ORTHOLOGUE AFUA_3G12150)-RELATED"/>
    <property type="match status" value="1"/>
</dbReference>
<dbReference type="SUPFAM" id="SSF51905">
    <property type="entry name" value="FAD/NAD(P)-binding domain"/>
    <property type="match status" value="1"/>
</dbReference>
<comment type="caution">
    <text evidence="2">The sequence shown here is derived from an EMBL/GenBank/DDBJ whole genome shotgun (WGS) entry which is preliminary data.</text>
</comment>
<dbReference type="GO" id="GO:0050660">
    <property type="term" value="F:flavin adenine dinucleotide binding"/>
    <property type="evidence" value="ECO:0007669"/>
    <property type="project" value="TreeGrafter"/>
</dbReference>
<dbReference type="Gene3D" id="3.90.660.10">
    <property type="match status" value="1"/>
</dbReference>
<gene>
    <name evidence="2" type="ORF">BP5553_03556</name>
</gene>
<reference evidence="2 3" key="1">
    <citation type="journal article" date="2018" name="IMA Fungus">
        <title>IMA Genome-F 9: Draft genome sequence of Annulohypoxylon stygium, Aspergillus mulundensis, Berkeleyomyces basicola (syn. Thielaviopsis basicola), Ceratocystis smalleyi, two Cercospora beticola strains, Coleophoma cylindrospora, Fusarium fracticaudum, Phialophora cf. hyalina, and Morchella septimelata.</title>
        <authorList>
            <person name="Wingfield B.D."/>
            <person name="Bills G.F."/>
            <person name="Dong Y."/>
            <person name="Huang W."/>
            <person name="Nel W.J."/>
            <person name="Swalarsk-Parry B.S."/>
            <person name="Vaghefi N."/>
            <person name="Wilken P.M."/>
            <person name="An Z."/>
            <person name="de Beer Z.W."/>
            <person name="De Vos L."/>
            <person name="Chen L."/>
            <person name="Duong T.A."/>
            <person name="Gao Y."/>
            <person name="Hammerbacher A."/>
            <person name="Kikkert J.R."/>
            <person name="Li Y."/>
            <person name="Li H."/>
            <person name="Li K."/>
            <person name="Li Q."/>
            <person name="Liu X."/>
            <person name="Ma X."/>
            <person name="Naidoo K."/>
            <person name="Pethybridge S.J."/>
            <person name="Sun J."/>
            <person name="Steenkamp E.T."/>
            <person name="van der Nest M.A."/>
            <person name="van Wyk S."/>
            <person name="Wingfield M.J."/>
            <person name="Xiong C."/>
            <person name="Yue Q."/>
            <person name="Zhang X."/>
        </authorList>
    </citation>
    <scope>NUCLEOTIDE SEQUENCE [LARGE SCALE GENOMIC DNA]</scope>
    <source>
        <strain evidence="2 3">BP 5553</strain>
    </source>
</reference>
<feature type="domain" description="Amine oxidase" evidence="1">
    <location>
        <begin position="25"/>
        <end position="470"/>
    </location>
</feature>
<dbReference type="PANTHER" id="PTHR10742">
    <property type="entry name" value="FLAVIN MONOAMINE OXIDASE"/>
    <property type="match status" value="1"/>
</dbReference>
<accession>A0A370TUM1</accession>
<dbReference type="InterPro" id="IPR050281">
    <property type="entry name" value="Flavin_monoamine_oxidase"/>
</dbReference>
<proteinExistence type="predicted"/>
<dbReference type="RefSeq" id="XP_031871872.1">
    <property type="nucleotide sequence ID" value="XM_032012179.1"/>
</dbReference>
<dbReference type="Gene3D" id="3.50.50.60">
    <property type="entry name" value="FAD/NAD(P)-binding domain"/>
    <property type="match status" value="1"/>
</dbReference>
<protein>
    <submittedName>
        <fullName evidence="2">FAD protein</fullName>
    </submittedName>
</protein>
<keyword evidence="3" id="KW-1185">Reference proteome</keyword>
<dbReference type="GeneID" id="43596405"/>
<dbReference type="EMBL" id="NPIC01000002">
    <property type="protein sequence ID" value="RDL39216.1"/>
    <property type="molecule type" value="Genomic_DNA"/>
</dbReference>
<name>A0A370TUM1_9HELO</name>
<dbReference type="GO" id="GO:0016491">
    <property type="term" value="F:oxidoreductase activity"/>
    <property type="evidence" value="ECO:0007669"/>
    <property type="project" value="InterPro"/>
</dbReference>